<gene>
    <name evidence="2" type="ORF">P168DRAFT_301688</name>
</gene>
<name>A0A2I1DGW2_ASPC2</name>
<dbReference type="GeneID" id="36546079"/>
<evidence type="ECO:0000259" key="1">
    <source>
        <dbReference type="Pfam" id="PF18648"/>
    </source>
</evidence>
<comment type="caution">
    <text evidence="2">The sequence shown here is derived from an EMBL/GenBank/DDBJ whole genome shotgun (WGS) entry which is preliminary data.</text>
</comment>
<dbReference type="OrthoDB" id="10266325at2759"/>
<protein>
    <recommendedName>
        <fullName evidence="1">Tse2 ADP-ribosyltransferase toxin domain-containing protein</fullName>
    </recommendedName>
</protein>
<dbReference type="Proteomes" id="UP000234254">
    <property type="component" value="Unassembled WGS sequence"/>
</dbReference>
<dbReference type="AlphaFoldDB" id="A0A2I1DGW2"/>
<keyword evidence="3" id="KW-1185">Reference proteome</keyword>
<dbReference type="InterPro" id="IPR041018">
    <property type="entry name" value="ADPRTs_Tse2"/>
</dbReference>
<organism evidence="2 3">
    <name type="scientific">Aspergillus campestris (strain IBT 28561)</name>
    <dbReference type="NCBI Taxonomy" id="1392248"/>
    <lineage>
        <taxon>Eukaryota</taxon>
        <taxon>Fungi</taxon>
        <taxon>Dikarya</taxon>
        <taxon>Ascomycota</taxon>
        <taxon>Pezizomycotina</taxon>
        <taxon>Eurotiomycetes</taxon>
        <taxon>Eurotiomycetidae</taxon>
        <taxon>Eurotiales</taxon>
        <taxon>Aspergillaceae</taxon>
        <taxon>Aspergillus</taxon>
        <taxon>Aspergillus subgen. Circumdati</taxon>
    </lineage>
</organism>
<dbReference type="VEuPathDB" id="FungiDB:P168DRAFT_301688"/>
<accession>A0A2I1DGW2</accession>
<dbReference type="RefSeq" id="XP_024697709.1">
    <property type="nucleotide sequence ID" value="XM_024838555.1"/>
</dbReference>
<feature type="domain" description="Tse2 ADP-ribosyltransferase toxin" evidence="1">
    <location>
        <begin position="79"/>
        <end position="133"/>
    </location>
</feature>
<dbReference type="Pfam" id="PF18648">
    <property type="entry name" value="ADPRTs_Tse2"/>
    <property type="match status" value="1"/>
</dbReference>
<evidence type="ECO:0000313" key="3">
    <source>
        <dbReference type="Proteomes" id="UP000234254"/>
    </source>
</evidence>
<proteinExistence type="predicted"/>
<sequence>MFLVQNLIRISQGPARGLAHYPNKRAFSYMSMHRTFPATLYRFQTHRDSRLFNRAFEQDDWEYEDGIKVSEDGLVHPTITIDGTNIPKSLNLLRERESRFSLQPARPMSLDSLNQELTRFYLESGRMFTPDDWLGRNPYHEAFFDHLEEWMER</sequence>
<evidence type="ECO:0000313" key="2">
    <source>
        <dbReference type="EMBL" id="PKY09115.1"/>
    </source>
</evidence>
<dbReference type="EMBL" id="MSFM01000001">
    <property type="protein sequence ID" value="PKY09115.1"/>
    <property type="molecule type" value="Genomic_DNA"/>
</dbReference>
<reference evidence="2" key="1">
    <citation type="submission" date="2016-12" db="EMBL/GenBank/DDBJ databases">
        <title>The genomes of Aspergillus section Nigri reveals drivers in fungal speciation.</title>
        <authorList>
            <consortium name="DOE Joint Genome Institute"/>
            <person name="Vesth T.C."/>
            <person name="Nybo J."/>
            <person name="Theobald S."/>
            <person name="Brandl J."/>
            <person name="Frisvad J.C."/>
            <person name="Nielsen K.F."/>
            <person name="Lyhne E.K."/>
            <person name="Kogle M.E."/>
            <person name="Kuo A."/>
            <person name="Riley R."/>
            <person name="Clum A."/>
            <person name="Nolan M."/>
            <person name="Lipzen A."/>
            <person name="Salamov A."/>
            <person name="Henrissat B."/>
            <person name="Wiebenga A."/>
            <person name="De vries R.P."/>
            <person name="Grigoriev I.V."/>
            <person name="Mortensen U.H."/>
            <person name="Andersen M.R."/>
            <person name="Baker S.E."/>
        </authorList>
    </citation>
    <scope>NUCLEOTIDE SEQUENCE</scope>
    <source>
        <strain evidence="2">IBT 28561</strain>
    </source>
</reference>